<evidence type="ECO:0000256" key="1">
    <source>
        <dbReference type="ARBA" id="ARBA00012089"/>
    </source>
</evidence>
<gene>
    <name evidence="8" type="ORF">MAM_05858</name>
</gene>
<feature type="domain" description="Diphthamide synthase" evidence="7">
    <location>
        <begin position="152"/>
        <end position="283"/>
    </location>
</feature>
<dbReference type="GeneID" id="63740313"/>
<evidence type="ECO:0000256" key="4">
    <source>
        <dbReference type="ARBA" id="ARBA00031552"/>
    </source>
</evidence>
<name>A0A0B2WS18_METAS</name>
<accession>A0A0B2WS18</accession>
<dbReference type="EC" id="6.3.1.14" evidence="1"/>
<keyword evidence="9" id="KW-1185">Reference proteome</keyword>
<dbReference type="RefSeq" id="XP_040677338.1">
    <property type="nucleotide sequence ID" value="XM_040824656.1"/>
</dbReference>
<dbReference type="InterPro" id="IPR035959">
    <property type="entry name" value="RutC-like_sf"/>
</dbReference>
<dbReference type="SUPFAM" id="SSF52402">
    <property type="entry name" value="Adenine nucleotide alpha hydrolases-like"/>
    <property type="match status" value="1"/>
</dbReference>
<dbReference type="Gene3D" id="3.90.1490.10">
    <property type="entry name" value="putative n-type atp pyrophosphatase, domain 2"/>
    <property type="match status" value="1"/>
</dbReference>
<organism evidence="8 9">
    <name type="scientific">Metarhizium album (strain ARSEF 1941)</name>
    <dbReference type="NCBI Taxonomy" id="1081103"/>
    <lineage>
        <taxon>Eukaryota</taxon>
        <taxon>Fungi</taxon>
        <taxon>Dikarya</taxon>
        <taxon>Ascomycota</taxon>
        <taxon>Pezizomycotina</taxon>
        <taxon>Sordariomycetes</taxon>
        <taxon>Hypocreomycetidae</taxon>
        <taxon>Hypocreales</taxon>
        <taxon>Clavicipitaceae</taxon>
        <taxon>Metarhizium</taxon>
    </lineage>
</organism>
<dbReference type="GO" id="GO:0017183">
    <property type="term" value="P:protein histidyl modification to diphthamide"/>
    <property type="evidence" value="ECO:0007669"/>
    <property type="project" value="TreeGrafter"/>
</dbReference>
<evidence type="ECO:0000313" key="9">
    <source>
        <dbReference type="Proteomes" id="UP000030816"/>
    </source>
</evidence>
<dbReference type="Pfam" id="PF01042">
    <property type="entry name" value="Ribonuc_L-PSP"/>
    <property type="match status" value="1"/>
</dbReference>
<evidence type="ECO:0000259" key="7">
    <source>
        <dbReference type="Pfam" id="PF01902"/>
    </source>
</evidence>
<evidence type="ECO:0000313" key="8">
    <source>
        <dbReference type="EMBL" id="KHN96272.1"/>
    </source>
</evidence>
<evidence type="ECO:0000256" key="6">
    <source>
        <dbReference type="SAM" id="MobiDB-lite"/>
    </source>
</evidence>
<protein>
    <recommendedName>
        <fullName evidence="2">Diphthine--ammonia ligase</fullName>
        <ecNumber evidence="1">6.3.1.14</ecNumber>
    </recommendedName>
    <alternativeName>
        <fullName evidence="3">Diphthamide synthase</fullName>
    </alternativeName>
    <alternativeName>
        <fullName evidence="4">Diphthamide synthetase</fullName>
    </alternativeName>
</protein>
<comment type="catalytic activity">
    <reaction evidence="5">
        <text>diphthine-[translation elongation factor 2] + NH4(+) + ATP = diphthamide-[translation elongation factor 2] + AMP + diphosphate + H(+)</text>
        <dbReference type="Rhea" id="RHEA:19753"/>
        <dbReference type="Rhea" id="RHEA-COMP:10172"/>
        <dbReference type="Rhea" id="RHEA-COMP:10174"/>
        <dbReference type="ChEBI" id="CHEBI:15378"/>
        <dbReference type="ChEBI" id="CHEBI:16692"/>
        <dbReference type="ChEBI" id="CHEBI:28938"/>
        <dbReference type="ChEBI" id="CHEBI:30616"/>
        <dbReference type="ChEBI" id="CHEBI:33019"/>
        <dbReference type="ChEBI" id="CHEBI:82696"/>
        <dbReference type="ChEBI" id="CHEBI:456215"/>
        <dbReference type="EC" id="6.3.1.14"/>
    </reaction>
</comment>
<dbReference type="GO" id="GO:0017178">
    <property type="term" value="F:diphthine-ammonia ligase activity"/>
    <property type="evidence" value="ECO:0007669"/>
    <property type="project" value="UniProtKB-EC"/>
</dbReference>
<comment type="caution">
    <text evidence="8">The sequence shown here is derived from an EMBL/GenBank/DDBJ whole genome shotgun (WGS) entry which is preliminary data.</text>
</comment>
<dbReference type="Gene3D" id="3.40.50.620">
    <property type="entry name" value="HUPs"/>
    <property type="match status" value="1"/>
</dbReference>
<dbReference type="Gene3D" id="3.30.1330.40">
    <property type="entry name" value="RutC-like"/>
    <property type="match status" value="2"/>
</dbReference>
<dbReference type="AlphaFoldDB" id="A0A0B2WS18"/>
<evidence type="ECO:0000256" key="2">
    <source>
        <dbReference type="ARBA" id="ARBA00018426"/>
    </source>
</evidence>
<sequence>MSGDKLHVIALISGGKDSFYSLLHCIHHGHRIVALANLFPSSAADGSTAVRAIEPGCHGDSPSGRTGHHEHAPCVPEKDLNSFMYQTVGHDIIPLYASATRLPLYRQAILGTSLCRGRDYDYASVHGQGPVAAGDETESMLPLLRAVMARHPDANALCSGAILSTYQRTRVESVALRLGLAPLSYLWKYPLLPSVPGAPADEAQLLRDMAAAGVEARIIKVASAGLDEHHLWERVTSETGVRRVKAALRKFGAAEGASLGEGGEFETIVVDGPAILFKKRIAVPVGGRSVVSEGGGSAWLMLRGAKLEDKPVQEPEPQLSVRVPGLLGPLFQSVADSLDQPAPAPARQAAGFTSSKLVPKSNVHLRADSDTSHWVVAADPSAGGGSCIHAETINVVDKIKLLLSTNGLEPCQITSVIILLRSMADFASVNTEYGKLFTRPNPPSRITVSCGDLLPPGRNIVSYMTAPVANARVARTGLHVQSRSYWAPANIGPYSQAIETAVSVDGEPTGLRSVLISGQIPLLPASMALPPASKTSVQEQIVLSLQHLWRIGAEMKVQCWSSATAYFARQHGDSAAQKSTMMLAGRAWKLAHGSPDDDDDGGGGGDDDDGGPDLWDLKYNKQFRALGPTETETSCPSIPDWSAYTLRQQNEPGSCIPPVFAAEVESLPRGSLVEWHAHNGLKNIEAGSVELIHFTTAGTDGTGGWQSWHMTVKAGENHVVFTAMAYPGASHDGAVEFDVLQRELGPRYQESMHRLQPNMSSPANLLPYLGYVDLNRTEGLWRHKGGAGIDMAFAVVPCHSIWGPTGQRLTAVAFYKAILTASDVRGMEQDMVGVGVKEY</sequence>
<dbReference type="CDD" id="cd06156">
    <property type="entry name" value="eu_AANH_C_2"/>
    <property type="match status" value="1"/>
</dbReference>
<dbReference type="InterPro" id="IPR030662">
    <property type="entry name" value="DPH6/MJ0570"/>
</dbReference>
<dbReference type="OrthoDB" id="686384at2759"/>
<dbReference type="PANTHER" id="PTHR12196:SF2">
    <property type="entry name" value="DIPHTHINE--AMMONIA LIGASE"/>
    <property type="match status" value="1"/>
</dbReference>
<dbReference type="CDD" id="cd01994">
    <property type="entry name" value="AANH_PF0828-like"/>
    <property type="match status" value="1"/>
</dbReference>
<dbReference type="EMBL" id="AZHE01000016">
    <property type="protein sequence ID" value="KHN96272.1"/>
    <property type="molecule type" value="Genomic_DNA"/>
</dbReference>
<feature type="region of interest" description="Disordered" evidence="6">
    <location>
        <begin position="591"/>
        <end position="614"/>
    </location>
</feature>
<evidence type="ECO:0000256" key="5">
    <source>
        <dbReference type="ARBA" id="ARBA00048108"/>
    </source>
</evidence>
<dbReference type="InterPro" id="IPR006175">
    <property type="entry name" value="YjgF/YER057c/UK114"/>
</dbReference>
<dbReference type="SUPFAM" id="SSF55298">
    <property type="entry name" value="YjgF-like"/>
    <property type="match status" value="2"/>
</dbReference>
<dbReference type="InterPro" id="IPR002761">
    <property type="entry name" value="Diphthami_syn_dom"/>
</dbReference>
<proteinExistence type="predicted"/>
<dbReference type="Proteomes" id="UP000030816">
    <property type="component" value="Unassembled WGS sequence"/>
</dbReference>
<dbReference type="HOGENOM" id="CLU_010289_2_0_1"/>
<evidence type="ECO:0000256" key="3">
    <source>
        <dbReference type="ARBA" id="ARBA00029814"/>
    </source>
</evidence>
<dbReference type="Pfam" id="PF01902">
    <property type="entry name" value="Diphthami_syn_2"/>
    <property type="match status" value="1"/>
</dbReference>
<dbReference type="STRING" id="1081103.A0A0B2WS18"/>
<dbReference type="PANTHER" id="PTHR12196">
    <property type="entry name" value="DOMAIN OF UNKNOWN FUNCTION 71 DUF71 -CONTAINING PROTEIN"/>
    <property type="match status" value="1"/>
</dbReference>
<feature type="compositionally biased region" description="Acidic residues" evidence="6">
    <location>
        <begin position="596"/>
        <end position="611"/>
    </location>
</feature>
<dbReference type="InterPro" id="IPR014729">
    <property type="entry name" value="Rossmann-like_a/b/a_fold"/>
</dbReference>
<reference evidence="8 9" key="1">
    <citation type="journal article" date="2014" name="Proc. Natl. Acad. Sci. U.S.A.">
        <title>Trajectory and genomic determinants of fungal-pathogen speciation and host adaptation.</title>
        <authorList>
            <person name="Hu X."/>
            <person name="Xiao G."/>
            <person name="Zheng P."/>
            <person name="Shang Y."/>
            <person name="Su Y."/>
            <person name="Zhang X."/>
            <person name="Liu X."/>
            <person name="Zhan S."/>
            <person name="St Leger R.J."/>
            <person name="Wang C."/>
        </authorList>
    </citation>
    <scope>NUCLEOTIDE SEQUENCE [LARGE SCALE GENOMIC DNA]</scope>
    <source>
        <strain evidence="8 9">ARSEF 1941</strain>
    </source>
</reference>